<proteinExistence type="predicted"/>
<dbReference type="STRING" id="53326.A0A016VUW1"/>
<comment type="caution">
    <text evidence="6">The sequence shown here is derived from an EMBL/GenBank/DDBJ whole genome shotgun (WGS) entry which is preliminary data.</text>
</comment>
<name>A0A016VUW1_9BILA</name>
<evidence type="ECO:0000313" key="6">
    <source>
        <dbReference type="EMBL" id="EYC31394.1"/>
    </source>
</evidence>
<evidence type="ECO:0000256" key="3">
    <source>
        <dbReference type="ARBA" id="ARBA00023170"/>
    </source>
</evidence>
<keyword evidence="3" id="KW-0675">Receptor</keyword>
<evidence type="ECO:0000256" key="4">
    <source>
        <dbReference type="SAM" id="MobiDB-lite"/>
    </source>
</evidence>
<protein>
    <recommendedName>
        <fullName evidence="5">NR LBD domain-containing protein</fullName>
    </recommendedName>
</protein>
<dbReference type="SMART" id="SM00430">
    <property type="entry name" value="HOLI"/>
    <property type="match status" value="1"/>
</dbReference>
<feature type="domain" description="NR LBD" evidence="5">
    <location>
        <begin position="72"/>
        <end position="314"/>
    </location>
</feature>
<evidence type="ECO:0000256" key="1">
    <source>
        <dbReference type="ARBA" id="ARBA00023015"/>
    </source>
</evidence>
<dbReference type="PANTHER" id="PTHR47630">
    <property type="entry name" value="NUCLEAR HORMONE RECEPTOR FAMILY-RELATED-RELATED"/>
    <property type="match status" value="1"/>
</dbReference>
<dbReference type="InterPro" id="IPR052499">
    <property type="entry name" value="C.elegans_NHRs"/>
</dbReference>
<evidence type="ECO:0000259" key="5">
    <source>
        <dbReference type="PROSITE" id="PS51843"/>
    </source>
</evidence>
<organism evidence="6 7">
    <name type="scientific">Ancylostoma ceylanicum</name>
    <dbReference type="NCBI Taxonomy" id="53326"/>
    <lineage>
        <taxon>Eukaryota</taxon>
        <taxon>Metazoa</taxon>
        <taxon>Ecdysozoa</taxon>
        <taxon>Nematoda</taxon>
        <taxon>Chromadorea</taxon>
        <taxon>Rhabditida</taxon>
        <taxon>Rhabditina</taxon>
        <taxon>Rhabditomorpha</taxon>
        <taxon>Strongyloidea</taxon>
        <taxon>Ancylostomatidae</taxon>
        <taxon>Ancylostomatinae</taxon>
        <taxon>Ancylostoma</taxon>
    </lineage>
</organism>
<dbReference type="InterPro" id="IPR035500">
    <property type="entry name" value="NHR-like_dom_sf"/>
</dbReference>
<reference evidence="7" key="1">
    <citation type="journal article" date="2015" name="Nat. Genet.">
        <title>The genome and transcriptome of the zoonotic hookworm Ancylostoma ceylanicum identify infection-specific gene families.</title>
        <authorList>
            <person name="Schwarz E.M."/>
            <person name="Hu Y."/>
            <person name="Antoshechkin I."/>
            <person name="Miller M.M."/>
            <person name="Sternberg P.W."/>
            <person name="Aroian R.V."/>
        </authorList>
    </citation>
    <scope>NUCLEOTIDE SEQUENCE</scope>
    <source>
        <strain evidence="7">HY135</strain>
    </source>
</reference>
<dbReference type="PANTHER" id="PTHR47630:SF5">
    <property type="entry name" value="NR LBD DOMAIN-CONTAINING PROTEIN"/>
    <property type="match status" value="1"/>
</dbReference>
<evidence type="ECO:0000256" key="2">
    <source>
        <dbReference type="ARBA" id="ARBA00023163"/>
    </source>
</evidence>
<keyword evidence="2" id="KW-0804">Transcription</keyword>
<gene>
    <name evidence="6" type="primary">Acey_s0004.g2130</name>
    <name evidence="6" type="ORF">Y032_0004g2130</name>
</gene>
<feature type="region of interest" description="Disordered" evidence="4">
    <location>
        <begin position="1"/>
        <end position="21"/>
    </location>
</feature>
<keyword evidence="7" id="KW-1185">Reference proteome</keyword>
<dbReference type="Proteomes" id="UP000024635">
    <property type="component" value="Unassembled WGS sequence"/>
</dbReference>
<dbReference type="Pfam" id="PF00104">
    <property type="entry name" value="Hormone_recep"/>
    <property type="match status" value="1"/>
</dbReference>
<dbReference type="OrthoDB" id="5807102at2759"/>
<dbReference type="InterPro" id="IPR000536">
    <property type="entry name" value="Nucl_hrmn_rcpt_lig-bd"/>
</dbReference>
<dbReference type="PROSITE" id="PS51843">
    <property type="entry name" value="NR_LBD"/>
    <property type="match status" value="1"/>
</dbReference>
<dbReference type="AlphaFoldDB" id="A0A016VUW1"/>
<evidence type="ECO:0000313" key="7">
    <source>
        <dbReference type="Proteomes" id="UP000024635"/>
    </source>
</evidence>
<dbReference type="EMBL" id="JARK01001340">
    <property type="protein sequence ID" value="EYC31394.1"/>
    <property type="molecule type" value="Genomic_DNA"/>
</dbReference>
<keyword evidence="1" id="KW-0805">Transcription regulation</keyword>
<accession>A0A016VUW1</accession>
<sequence length="319" mass="36936">MALIPRPYTNTDDESDEENERLPEITVEESFFPSCLFGHQFAMMQDSSFEQLLKNMDNLEIYCDAPHESFYESTPSCSIDVSIEEAFHFPQRISTRLPTETSNSKQITLMNLKNMWCRLVSHYFEWVGGVPELRLMDVHERIKLVTRQLCKIICLTISFWTYQRAHDGIVFGSGICFNPKENQDEVIRNYVTSLANVIHTHVISTFQRIGVTREEYLLLKLVVLFEPLDVHFLPADRLIMESALTKYRSAMVSHVKRSRPHLDHEAVMARILSLFGALPYLEILSEVDNMHLASLILRNNGNMQGRLTNEIHLNSIRID</sequence>
<dbReference type="SUPFAM" id="SSF48508">
    <property type="entry name" value="Nuclear receptor ligand-binding domain"/>
    <property type="match status" value="1"/>
</dbReference>
<dbReference type="Gene3D" id="1.10.565.10">
    <property type="entry name" value="Retinoid X Receptor"/>
    <property type="match status" value="1"/>
</dbReference>